<dbReference type="AlphaFoldDB" id="A0A3N4KWR4"/>
<dbReference type="InterPro" id="IPR051383">
    <property type="entry name" value="COX19"/>
</dbReference>
<comment type="subcellular location">
    <subcellularLocation>
        <location evidence="1">Cytoplasm</location>
    </subcellularLocation>
</comment>
<dbReference type="GO" id="GO:0033617">
    <property type="term" value="P:mitochondrial respiratory chain complex IV assembly"/>
    <property type="evidence" value="ECO:0007669"/>
    <property type="project" value="TreeGrafter"/>
</dbReference>
<protein>
    <recommendedName>
        <fullName evidence="9">Cytochrome c oxidase assembly protein COX19</fullName>
    </recommendedName>
</protein>
<comment type="function">
    <text evidence="4">Required for the assembly of mitochondrial cytochrome c oxidase.</text>
</comment>
<evidence type="ECO:0000256" key="4">
    <source>
        <dbReference type="ARBA" id="ARBA00037279"/>
    </source>
</evidence>
<sequence>MSGFGRPPSKVIFSPTPPERGSFPLDHEGECKCVMTTYLECLKKAKGTNDMACRLIAKDYLKCRMDHQLMAVDEFKNLGFQEEAPVPVASKVAVGGEGSRLDELRRENEELKKQHREADKKAAAAAGEK</sequence>
<evidence type="ECO:0008006" key="9">
    <source>
        <dbReference type="Google" id="ProtNLM"/>
    </source>
</evidence>
<evidence type="ECO:0000256" key="5">
    <source>
        <dbReference type="ARBA" id="ARBA00038223"/>
    </source>
</evidence>
<dbReference type="EMBL" id="ML119115">
    <property type="protein sequence ID" value="RPB14993.1"/>
    <property type="molecule type" value="Genomic_DNA"/>
</dbReference>
<keyword evidence="2" id="KW-0963">Cytoplasm</keyword>
<organism evidence="7 8">
    <name type="scientific">Morchella conica CCBAS932</name>
    <dbReference type="NCBI Taxonomy" id="1392247"/>
    <lineage>
        <taxon>Eukaryota</taxon>
        <taxon>Fungi</taxon>
        <taxon>Dikarya</taxon>
        <taxon>Ascomycota</taxon>
        <taxon>Pezizomycotina</taxon>
        <taxon>Pezizomycetes</taxon>
        <taxon>Pezizales</taxon>
        <taxon>Morchellaceae</taxon>
        <taxon>Morchella</taxon>
    </lineage>
</organism>
<reference evidence="7 8" key="1">
    <citation type="journal article" date="2018" name="Nat. Ecol. Evol.">
        <title>Pezizomycetes genomes reveal the molecular basis of ectomycorrhizal truffle lifestyle.</title>
        <authorList>
            <person name="Murat C."/>
            <person name="Payen T."/>
            <person name="Noel B."/>
            <person name="Kuo A."/>
            <person name="Morin E."/>
            <person name="Chen J."/>
            <person name="Kohler A."/>
            <person name="Krizsan K."/>
            <person name="Balestrini R."/>
            <person name="Da Silva C."/>
            <person name="Montanini B."/>
            <person name="Hainaut M."/>
            <person name="Levati E."/>
            <person name="Barry K.W."/>
            <person name="Belfiori B."/>
            <person name="Cichocki N."/>
            <person name="Clum A."/>
            <person name="Dockter R.B."/>
            <person name="Fauchery L."/>
            <person name="Guy J."/>
            <person name="Iotti M."/>
            <person name="Le Tacon F."/>
            <person name="Lindquist E.A."/>
            <person name="Lipzen A."/>
            <person name="Malagnac F."/>
            <person name="Mello A."/>
            <person name="Molinier V."/>
            <person name="Miyauchi S."/>
            <person name="Poulain J."/>
            <person name="Riccioni C."/>
            <person name="Rubini A."/>
            <person name="Sitrit Y."/>
            <person name="Splivallo R."/>
            <person name="Traeger S."/>
            <person name="Wang M."/>
            <person name="Zifcakova L."/>
            <person name="Wipf D."/>
            <person name="Zambonelli A."/>
            <person name="Paolocci F."/>
            <person name="Nowrousian M."/>
            <person name="Ottonello S."/>
            <person name="Baldrian P."/>
            <person name="Spatafora J.W."/>
            <person name="Henrissat B."/>
            <person name="Nagy L.G."/>
            <person name="Aury J.M."/>
            <person name="Wincker P."/>
            <person name="Grigoriev I.V."/>
            <person name="Bonfante P."/>
            <person name="Martin F.M."/>
        </authorList>
    </citation>
    <scope>NUCLEOTIDE SEQUENCE [LARGE SCALE GENOMIC DNA]</scope>
    <source>
        <strain evidence="7 8">CCBAS932</strain>
    </source>
</reference>
<gene>
    <name evidence="7" type="ORF">P167DRAFT_533576</name>
</gene>
<evidence type="ECO:0000256" key="2">
    <source>
        <dbReference type="ARBA" id="ARBA00022490"/>
    </source>
</evidence>
<evidence type="ECO:0000256" key="6">
    <source>
        <dbReference type="SAM" id="MobiDB-lite"/>
    </source>
</evidence>
<dbReference type="PANTHER" id="PTHR21107:SF2">
    <property type="entry name" value="CYTOCHROME C OXIDASE ASSEMBLY PROTEIN COX19"/>
    <property type="match status" value="1"/>
</dbReference>
<evidence type="ECO:0000256" key="3">
    <source>
        <dbReference type="ARBA" id="ARBA00023157"/>
    </source>
</evidence>
<feature type="region of interest" description="Disordered" evidence="6">
    <location>
        <begin position="1"/>
        <end position="21"/>
    </location>
</feature>
<comment type="similarity">
    <text evidence="5">Belongs to the COX19 family.</text>
</comment>
<name>A0A3N4KWR4_9PEZI</name>
<dbReference type="OrthoDB" id="268594at2759"/>
<proteinExistence type="inferred from homology"/>
<evidence type="ECO:0000313" key="7">
    <source>
        <dbReference type="EMBL" id="RPB14993.1"/>
    </source>
</evidence>
<evidence type="ECO:0000256" key="1">
    <source>
        <dbReference type="ARBA" id="ARBA00004496"/>
    </source>
</evidence>
<feature type="region of interest" description="Disordered" evidence="6">
    <location>
        <begin position="110"/>
        <end position="129"/>
    </location>
</feature>
<dbReference type="GO" id="GO:0005758">
    <property type="term" value="C:mitochondrial intermembrane space"/>
    <property type="evidence" value="ECO:0007669"/>
    <property type="project" value="TreeGrafter"/>
</dbReference>
<dbReference type="STRING" id="1392247.A0A3N4KWR4"/>
<evidence type="ECO:0000313" key="8">
    <source>
        <dbReference type="Proteomes" id="UP000277580"/>
    </source>
</evidence>
<keyword evidence="8" id="KW-1185">Reference proteome</keyword>
<dbReference type="Proteomes" id="UP000277580">
    <property type="component" value="Unassembled WGS sequence"/>
</dbReference>
<dbReference type="InParanoid" id="A0A3N4KWR4"/>
<dbReference type="FunCoup" id="A0A3N4KWR4">
    <property type="interactions" value="294"/>
</dbReference>
<dbReference type="PANTHER" id="PTHR21107">
    <property type="entry name" value="CYTOCHROME C OXIDASE ASSEMBLY PROTEIN COX19"/>
    <property type="match status" value="1"/>
</dbReference>
<keyword evidence="3" id="KW-1015">Disulfide bond</keyword>
<accession>A0A3N4KWR4</accession>